<name>A0A6G4XWH9_9ACTN</name>
<accession>A0A6G4XWH9</accession>
<reference evidence="2 3" key="1">
    <citation type="submission" date="2020-02" db="EMBL/GenBank/DDBJ databases">
        <title>Whole-genome analyses of novel actinobacteria.</title>
        <authorList>
            <person name="Sahin N."/>
            <person name="Tokatli A."/>
        </authorList>
    </citation>
    <scope>NUCLEOTIDE SEQUENCE [LARGE SCALE GENOMIC DNA]</scope>
    <source>
        <strain evidence="2 3">YC504</strain>
    </source>
</reference>
<evidence type="ECO:0000259" key="1">
    <source>
        <dbReference type="Pfam" id="PF09346"/>
    </source>
</evidence>
<sequence length="122" mass="13893">MALAAIERDLGSPVPPALRALLLETDGMDGNHMNVVWPAARILEANREFRTFPDFRELYMPFDTLMFFGDNGGGDQFAFVRTPRRDDEVFVWDHETDSRDCIAGSLEQYLSDALGSEGDWYR</sequence>
<feature type="domain" description="Knr4/Smi1-like" evidence="1">
    <location>
        <begin position="3"/>
        <end position="111"/>
    </location>
</feature>
<dbReference type="InterPro" id="IPR037883">
    <property type="entry name" value="Knr4/Smi1-like_sf"/>
</dbReference>
<keyword evidence="3" id="KW-1185">Reference proteome</keyword>
<dbReference type="Gene3D" id="3.40.1580.10">
    <property type="entry name" value="SMI1/KNR4-like"/>
    <property type="match status" value="1"/>
</dbReference>
<dbReference type="AlphaFoldDB" id="A0A6G4XWH9"/>
<evidence type="ECO:0000313" key="3">
    <source>
        <dbReference type="Proteomes" id="UP000481109"/>
    </source>
</evidence>
<dbReference type="InterPro" id="IPR018958">
    <property type="entry name" value="Knr4/Smi1-like_dom"/>
</dbReference>
<dbReference type="EMBL" id="JAAKZW010000275">
    <property type="protein sequence ID" value="NGO81044.1"/>
    <property type="molecule type" value="Genomic_DNA"/>
</dbReference>
<dbReference type="SUPFAM" id="SSF160631">
    <property type="entry name" value="SMI1/KNR4-like"/>
    <property type="match status" value="1"/>
</dbReference>
<comment type="caution">
    <text evidence="2">The sequence shown here is derived from an EMBL/GenBank/DDBJ whole genome shotgun (WGS) entry which is preliminary data.</text>
</comment>
<organism evidence="2 3">
    <name type="scientific">Streptomyces mesophilus</name>
    <dbReference type="NCBI Taxonomy" id="1775132"/>
    <lineage>
        <taxon>Bacteria</taxon>
        <taxon>Bacillati</taxon>
        <taxon>Actinomycetota</taxon>
        <taxon>Actinomycetes</taxon>
        <taxon>Kitasatosporales</taxon>
        <taxon>Streptomycetaceae</taxon>
        <taxon>Streptomyces</taxon>
    </lineage>
</organism>
<dbReference type="Proteomes" id="UP000481109">
    <property type="component" value="Unassembled WGS sequence"/>
</dbReference>
<dbReference type="Pfam" id="PF09346">
    <property type="entry name" value="SMI1_KNR4"/>
    <property type="match status" value="1"/>
</dbReference>
<protein>
    <submittedName>
        <fullName evidence="2">SMI1/KNR4 family protein</fullName>
    </submittedName>
</protein>
<proteinExistence type="predicted"/>
<gene>
    <name evidence="2" type="ORF">G6045_36095</name>
</gene>
<evidence type="ECO:0000313" key="2">
    <source>
        <dbReference type="EMBL" id="NGO81044.1"/>
    </source>
</evidence>